<feature type="region of interest" description="Disordered" evidence="1">
    <location>
        <begin position="283"/>
        <end position="325"/>
    </location>
</feature>
<keyword evidence="3" id="KW-1185">Reference proteome</keyword>
<evidence type="ECO:0000313" key="3">
    <source>
        <dbReference type="Proteomes" id="UP001222325"/>
    </source>
</evidence>
<protein>
    <submittedName>
        <fullName evidence="2">Uncharacterized protein</fullName>
    </submittedName>
</protein>
<dbReference type="EMBL" id="JARJCN010000089">
    <property type="protein sequence ID" value="KAJ7075781.1"/>
    <property type="molecule type" value="Genomic_DNA"/>
</dbReference>
<feature type="compositionally biased region" description="Polar residues" evidence="1">
    <location>
        <begin position="220"/>
        <end position="232"/>
    </location>
</feature>
<accession>A0AAD6TQZ2</accession>
<feature type="compositionally biased region" description="Basic and acidic residues" evidence="1">
    <location>
        <begin position="283"/>
        <end position="299"/>
    </location>
</feature>
<evidence type="ECO:0000313" key="2">
    <source>
        <dbReference type="EMBL" id="KAJ7075781.1"/>
    </source>
</evidence>
<dbReference type="AlphaFoldDB" id="A0AAD6TQZ2"/>
<evidence type="ECO:0000256" key="1">
    <source>
        <dbReference type="SAM" id="MobiDB-lite"/>
    </source>
</evidence>
<gene>
    <name evidence="2" type="ORF">B0H15DRAFT_805959</name>
</gene>
<organism evidence="2 3">
    <name type="scientific">Mycena belliarum</name>
    <dbReference type="NCBI Taxonomy" id="1033014"/>
    <lineage>
        <taxon>Eukaryota</taxon>
        <taxon>Fungi</taxon>
        <taxon>Dikarya</taxon>
        <taxon>Basidiomycota</taxon>
        <taxon>Agaricomycotina</taxon>
        <taxon>Agaricomycetes</taxon>
        <taxon>Agaricomycetidae</taxon>
        <taxon>Agaricales</taxon>
        <taxon>Marasmiineae</taxon>
        <taxon>Mycenaceae</taxon>
        <taxon>Mycena</taxon>
    </lineage>
</organism>
<feature type="compositionally biased region" description="Basic residues" evidence="1">
    <location>
        <begin position="304"/>
        <end position="314"/>
    </location>
</feature>
<sequence>MTRSLPCTLRGIDSFLVLLGVRCSVRVSPGADRKAKAKARAEARMGRGDSVWAGGAERCATVGHSDFRAAAMRAWDSGLGSQGEGGGGGGHRHGLGVSRRRWRITGAPPLAALRAWEARFGPGSQSLCRHSGRGPASAGGSLGASAWVLGAEGRVVEFGVRRQAGGSLRRAGAAARGEGSWTSKVLLRAMRVISDLRLRRSPEPGRRAQGSPARAPPRAENSSLHISNSLQESGDDTMYNARRRSPIDNVHLQWIPGPGAEESPAALTLTGTLGPQTLQLEIRRPADESDSDTEGRKTQDAPGTRRRRVLRRRCSFAPPSARPRAKQVAVALFAIDEAGG</sequence>
<name>A0AAD6TQZ2_9AGAR</name>
<feature type="region of interest" description="Disordered" evidence="1">
    <location>
        <begin position="198"/>
        <end position="240"/>
    </location>
</feature>
<dbReference type="Proteomes" id="UP001222325">
    <property type="component" value="Unassembled WGS sequence"/>
</dbReference>
<reference evidence="2" key="1">
    <citation type="submission" date="2023-03" db="EMBL/GenBank/DDBJ databases">
        <title>Massive genome expansion in bonnet fungi (Mycena s.s.) driven by repeated elements and novel gene families across ecological guilds.</title>
        <authorList>
            <consortium name="Lawrence Berkeley National Laboratory"/>
            <person name="Harder C.B."/>
            <person name="Miyauchi S."/>
            <person name="Viragh M."/>
            <person name="Kuo A."/>
            <person name="Thoen E."/>
            <person name="Andreopoulos B."/>
            <person name="Lu D."/>
            <person name="Skrede I."/>
            <person name="Drula E."/>
            <person name="Henrissat B."/>
            <person name="Morin E."/>
            <person name="Kohler A."/>
            <person name="Barry K."/>
            <person name="LaButti K."/>
            <person name="Morin E."/>
            <person name="Salamov A."/>
            <person name="Lipzen A."/>
            <person name="Mereny Z."/>
            <person name="Hegedus B."/>
            <person name="Baldrian P."/>
            <person name="Stursova M."/>
            <person name="Weitz H."/>
            <person name="Taylor A."/>
            <person name="Grigoriev I.V."/>
            <person name="Nagy L.G."/>
            <person name="Martin F."/>
            <person name="Kauserud H."/>
        </authorList>
    </citation>
    <scope>NUCLEOTIDE SEQUENCE</scope>
    <source>
        <strain evidence="2">CBHHK173m</strain>
    </source>
</reference>
<comment type="caution">
    <text evidence="2">The sequence shown here is derived from an EMBL/GenBank/DDBJ whole genome shotgun (WGS) entry which is preliminary data.</text>
</comment>
<proteinExistence type="predicted"/>